<evidence type="ECO:0000256" key="1">
    <source>
        <dbReference type="ARBA" id="ARBA00004651"/>
    </source>
</evidence>
<keyword evidence="8 10" id="KW-0472">Membrane</keyword>
<accession>A0A9D0YQA1</accession>
<evidence type="ECO:0000259" key="12">
    <source>
        <dbReference type="PROSITE" id="PS51371"/>
    </source>
</evidence>
<evidence type="ECO:0000313" key="15">
    <source>
        <dbReference type="Proteomes" id="UP000886879"/>
    </source>
</evidence>
<dbReference type="GO" id="GO:0050660">
    <property type="term" value="F:flavin adenine dinucleotide binding"/>
    <property type="evidence" value="ECO:0007669"/>
    <property type="project" value="InterPro"/>
</dbReference>
<feature type="transmembrane region" description="Helical" evidence="11">
    <location>
        <begin position="68"/>
        <end position="88"/>
    </location>
</feature>
<evidence type="ECO:0000256" key="8">
    <source>
        <dbReference type="ARBA" id="ARBA00023136"/>
    </source>
</evidence>
<dbReference type="EMBL" id="DVFO01000007">
    <property type="protein sequence ID" value="HIQ60146.1"/>
    <property type="molecule type" value="Genomic_DNA"/>
</dbReference>
<dbReference type="SMART" id="SM01091">
    <property type="entry name" value="CorC_HlyC"/>
    <property type="match status" value="1"/>
</dbReference>
<dbReference type="InterPro" id="IPR036318">
    <property type="entry name" value="FAD-bd_PCMH-like_sf"/>
</dbReference>
<keyword evidence="4 10" id="KW-0812">Transmembrane</keyword>
<evidence type="ECO:0000256" key="5">
    <source>
        <dbReference type="ARBA" id="ARBA00022737"/>
    </source>
</evidence>
<sequence>MRRLLILPDDPSILPKLLVLIVLILVNAFFAAAEIAVISLSETKLKKQAEEGDKKAKKLLALTQAPDHFLSAIQIAITLAGFLSSAFAADSFSDPLVNWLVARGVTQIPAGTLNTITVIIITIILSYFSLVLGELVPKRIAMKKTEAVARMTVGPVCVIATVCRPIIWLLSKSTNGVLRLLHIDPKADEEEVSEDEIRMMVDLGEERGTIETAEKELIENIFEFNNSTAEDVMVHRTDMVMIWAGDTPEEILNTIRQSGLSRFPVYEEDADDIVGILSTRVYLLNTQQAHPKPLRELLYPAYFVPESVRTDVLFRDMQSKKVHLAIVVDEYGGTSGLVTMEDLLEEIVGNIYDEFDPQEKADLVQLDDNLWQVSGSCDLDQLAQALDITFPEDQEFDTLGGLVFAQLSVIPSDGEQLELDAYGLHIKVLNFTDRRVELAQVSKLPPQEEEAKH</sequence>
<feature type="domain" description="CBS" evidence="12">
    <location>
        <begin position="297"/>
        <end position="354"/>
    </location>
</feature>
<dbReference type="InterPro" id="IPR000644">
    <property type="entry name" value="CBS_dom"/>
</dbReference>
<dbReference type="InterPro" id="IPR002550">
    <property type="entry name" value="CNNM"/>
</dbReference>
<evidence type="ECO:0000256" key="4">
    <source>
        <dbReference type="ARBA" id="ARBA00022692"/>
    </source>
</evidence>
<comment type="caution">
    <text evidence="14">The sequence shown here is derived from an EMBL/GenBank/DDBJ whole genome shotgun (WGS) entry which is preliminary data.</text>
</comment>
<dbReference type="Pfam" id="PF00571">
    <property type="entry name" value="CBS"/>
    <property type="match status" value="2"/>
</dbReference>
<evidence type="ECO:0000313" key="14">
    <source>
        <dbReference type="EMBL" id="HIQ60146.1"/>
    </source>
</evidence>
<keyword evidence="6 10" id="KW-1133">Transmembrane helix</keyword>
<comment type="subcellular location">
    <subcellularLocation>
        <location evidence="1">Cell membrane</location>
        <topology evidence="1">Multi-pass membrane protein</topology>
    </subcellularLocation>
</comment>
<reference evidence="14" key="2">
    <citation type="journal article" date="2021" name="PeerJ">
        <title>Extensive microbial diversity within the chicken gut microbiome revealed by metagenomics and culture.</title>
        <authorList>
            <person name="Gilroy R."/>
            <person name="Ravi A."/>
            <person name="Getino M."/>
            <person name="Pursley I."/>
            <person name="Horton D.L."/>
            <person name="Alikhan N.F."/>
            <person name="Baker D."/>
            <person name="Gharbi K."/>
            <person name="Hall N."/>
            <person name="Watson M."/>
            <person name="Adriaenssens E.M."/>
            <person name="Foster-Nyarko E."/>
            <person name="Jarju S."/>
            <person name="Secka A."/>
            <person name="Antonio M."/>
            <person name="Oren A."/>
            <person name="Chaudhuri R.R."/>
            <person name="La Ragione R."/>
            <person name="Hildebrand F."/>
            <person name="Pallen M.J."/>
        </authorList>
    </citation>
    <scope>NUCLEOTIDE SEQUENCE</scope>
    <source>
        <strain evidence="14">ChiGjej2B2-12916</strain>
    </source>
</reference>
<gene>
    <name evidence="14" type="ORF">IAD31_00885</name>
</gene>
<name>A0A9D0YQA1_9FIRM</name>
<dbReference type="Pfam" id="PF01595">
    <property type="entry name" value="CNNM"/>
    <property type="match status" value="1"/>
</dbReference>
<feature type="transmembrane region" description="Helical" evidence="11">
    <location>
        <begin position="148"/>
        <end position="170"/>
    </location>
</feature>
<dbReference type="FunFam" id="3.10.580.10:FF:000002">
    <property type="entry name" value="Magnesium/cobalt efflux protein CorC"/>
    <property type="match status" value="1"/>
</dbReference>
<dbReference type="Gene3D" id="3.10.580.10">
    <property type="entry name" value="CBS-domain"/>
    <property type="match status" value="1"/>
</dbReference>
<evidence type="ECO:0000256" key="6">
    <source>
        <dbReference type="ARBA" id="ARBA00022989"/>
    </source>
</evidence>
<dbReference type="InterPro" id="IPR005170">
    <property type="entry name" value="Transptr-assoc_dom"/>
</dbReference>
<protein>
    <submittedName>
        <fullName evidence="14">HlyC/CorC family transporter</fullName>
    </submittedName>
</protein>
<dbReference type="PANTHER" id="PTHR43099">
    <property type="entry name" value="UPF0053 PROTEIN YRKA"/>
    <property type="match status" value="1"/>
</dbReference>
<feature type="transmembrane region" description="Helical" evidence="11">
    <location>
        <begin position="108"/>
        <end position="136"/>
    </location>
</feature>
<evidence type="ECO:0000256" key="3">
    <source>
        <dbReference type="ARBA" id="ARBA00022475"/>
    </source>
</evidence>
<reference evidence="14" key="1">
    <citation type="submission" date="2020-10" db="EMBL/GenBank/DDBJ databases">
        <authorList>
            <person name="Gilroy R."/>
        </authorList>
    </citation>
    <scope>NUCLEOTIDE SEQUENCE</scope>
    <source>
        <strain evidence="14">ChiGjej2B2-12916</strain>
    </source>
</reference>
<evidence type="ECO:0000256" key="2">
    <source>
        <dbReference type="ARBA" id="ARBA00006337"/>
    </source>
</evidence>
<dbReference type="AlphaFoldDB" id="A0A9D0YQA1"/>
<evidence type="ECO:0000256" key="9">
    <source>
        <dbReference type="PROSITE-ProRule" id="PRU00703"/>
    </source>
</evidence>
<dbReference type="SUPFAM" id="SSF56176">
    <property type="entry name" value="FAD-binding/transporter-associated domain-like"/>
    <property type="match status" value="1"/>
</dbReference>
<dbReference type="Pfam" id="PF03471">
    <property type="entry name" value="CorC_HlyC"/>
    <property type="match status" value="1"/>
</dbReference>
<dbReference type="PANTHER" id="PTHR43099:SF2">
    <property type="entry name" value="UPF0053 PROTEIN YRKA"/>
    <property type="match status" value="1"/>
</dbReference>
<dbReference type="CDD" id="cd04590">
    <property type="entry name" value="CBS_pair_CorC_HlyC_assoc"/>
    <property type="match status" value="1"/>
</dbReference>
<dbReference type="InterPro" id="IPR046342">
    <property type="entry name" value="CBS_dom_sf"/>
</dbReference>
<dbReference type="InterPro" id="IPR051676">
    <property type="entry name" value="UPF0053_domain"/>
</dbReference>
<dbReference type="GO" id="GO:0005886">
    <property type="term" value="C:plasma membrane"/>
    <property type="evidence" value="ECO:0007669"/>
    <property type="project" value="UniProtKB-SubCell"/>
</dbReference>
<evidence type="ECO:0000256" key="10">
    <source>
        <dbReference type="PROSITE-ProRule" id="PRU01193"/>
    </source>
</evidence>
<dbReference type="InterPro" id="IPR016169">
    <property type="entry name" value="FAD-bd_PCMH_sub2"/>
</dbReference>
<feature type="domain" description="CNNM transmembrane" evidence="13">
    <location>
        <begin position="9"/>
        <end position="214"/>
    </location>
</feature>
<dbReference type="Gene3D" id="3.30.465.10">
    <property type="match status" value="1"/>
</dbReference>
<keyword evidence="5" id="KW-0677">Repeat</keyword>
<dbReference type="PROSITE" id="PS51846">
    <property type="entry name" value="CNNM"/>
    <property type="match status" value="1"/>
</dbReference>
<dbReference type="InterPro" id="IPR044751">
    <property type="entry name" value="Ion_transp-like_CBS"/>
</dbReference>
<evidence type="ECO:0000256" key="7">
    <source>
        <dbReference type="ARBA" id="ARBA00023122"/>
    </source>
</evidence>
<feature type="domain" description="CBS" evidence="12">
    <location>
        <begin position="233"/>
        <end position="292"/>
    </location>
</feature>
<proteinExistence type="inferred from homology"/>
<keyword evidence="3" id="KW-1003">Cell membrane</keyword>
<keyword evidence="7 9" id="KW-0129">CBS domain</keyword>
<dbReference type="SUPFAM" id="SSF54631">
    <property type="entry name" value="CBS-domain pair"/>
    <property type="match status" value="1"/>
</dbReference>
<dbReference type="PROSITE" id="PS51371">
    <property type="entry name" value="CBS"/>
    <property type="match status" value="2"/>
</dbReference>
<feature type="transmembrane region" description="Helical" evidence="11">
    <location>
        <begin position="17"/>
        <end position="38"/>
    </location>
</feature>
<organism evidence="14 15">
    <name type="scientific">Candidatus Enterenecus faecium</name>
    <dbReference type="NCBI Taxonomy" id="2840780"/>
    <lineage>
        <taxon>Bacteria</taxon>
        <taxon>Bacillati</taxon>
        <taxon>Bacillota</taxon>
        <taxon>Clostridia</taxon>
        <taxon>Eubacteriales</taxon>
        <taxon>Candidatus Enterenecus</taxon>
    </lineage>
</organism>
<dbReference type="Proteomes" id="UP000886879">
    <property type="component" value="Unassembled WGS sequence"/>
</dbReference>
<comment type="similarity">
    <text evidence="2">Belongs to the UPF0053 family.</text>
</comment>
<evidence type="ECO:0000256" key="11">
    <source>
        <dbReference type="SAM" id="Phobius"/>
    </source>
</evidence>
<evidence type="ECO:0000259" key="13">
    <source>
        <dbReference type="PROSITE" id="PS51846"/>
    </source>
</evidence>